<sequence>MQSPQISEYVYTPPTLPAHLSNIYDLKPILGVPTHEKIKMIHAVIGAVEAGSRIPELYDPDLSLQLSQHLFSVQMAVYREKFPVNVFPGDNTYTPPSLPAYIPIKLDPVTGPPSKEQLRAAQNAMRAVESLGNGPLFDSDVKMELSQHVFNLQFAQYIRASTWGQFVLRSEQAPVTQESQAAAIPRTDADTVVPPEPIQEPPRANAPQPPVAKPVNPEGSPVSENTQQSEVLKDIKELTSESKGVLENINRVLTAIQRNQVAVGKWNYVNLAHVNPVNDQGIPATECGLPQFRYSCYQGKYQSKVDSNALAGYLKFFGIGDDLIEGETPRLKDDQKQEEASAAIFKHIGLTY</sequence>
<protein>
    <recommendedName>
        <fullName evidence="4">Laminin domain protein</fullName>
    </recommendedName>
</protein>
<feature type="region of interest" description="Disordered" evidence="1">
    <location>
        <begin position="177"/>
        <end position="229"/>
    </location>
</feature>
<evidence type="ECO:0008006" key="4">
    <source>
        <dbReference type="Google" id="ProtNLM"/>
    </source>
</evidence>
<dbReference type="EMBL" id="CAJNJQ010001611">
    <property type="protein sequence ID" value="CAE7144703.1"/>
    <property type="molecule type" value="Genomic_DNA"/>
</dbReference>
<accession>A0A8H3DXI6</accession>
<comment type="caution">
    <text evidence="2">The sequence shown here is derived from an EMBL/GenBank/DDBJ whole genome shotgun (WGS) entry which is preliminary data.</text>
</comment>
<dbReference type="AlphaFoldDB" id="A0A8H3DXI6"/>
<evidence type="ECO:0000256" key="1">
    <source>
        <dbReference type="SAM" id="MobiDB-lite"/>
    </source>
</evidence>
<organism evidence="2 3">
    <name type="scientific">Rhizoctonia solani</name>
    <dbReference type="NCBI Taxonomy" id="456999"/>
    <lineage>
        <taxon>Eukaryota</taxon>
        <taxon>Fungi</taxon>
        <taxon>Dikarya</taxon>
        <taxon>Basidiomycota</taxon>
        <taxon>Agaricomycotina</taxon>
        <taxon>Agaricomycetes</taxon>
        <taxon>Cantharellales</taxon>
        <taxon>Ceratobasidiaceae</taxon>
        <taxon>Rhizoctonia</taxon>
    </lineage>
</organism>
<reference evidence="2" key="1">
    <citation type="submission" date="2021-01" db="EMBL/GenBank/DDBJ databases">
        <authorList>
            <person name="Kaushik A."/>
        </authorList>
    </citation>
    <scope>NUCLEOTIDE SEQUENCE</scope>
    <source>
        <strain evidence="2">AG5</strain>
    </source>
</reference>
<dbReference type="Proteomes" id="UP000663827">
    <property type="component" value="Unassembled WGS sequence"/>
</dbReference>
<gene>
    <name evidence="2" type="ORF">RDB_LOCUS79157</name>
</gene>
<evidence type="ECO:0000313" key="3">
    <source>
        <dbReference type="Proteomes" id="UP000663827"/>
    </source>
</evidence>
<name>A0A8H3DXI6_9AGAM</name>
<proteinExistence type="predicted"/>
<evidence type="ECO:0000313" key="2">
    <source>
        <dbReference type="EMBL" id="CAE7144703.1"/>
    </source>
</evidence>